<dbReference type="InterPro" id="IPR050624">
    <property type="entry name" value="HTH-type_Tx_Regulator"/>
</dbReference>
<dbReference type="PROSITE" id="PS50977">
    <property type="entry name" value="HTH_TETR_2"/>
    <property type="match status" value="1"/>
</dbReference>
<dbReference type="GO" id="GO:0003677">
    <property type="term" value="F:DNA binding"/>
    <property type="evidence" value="ECO:0007669"/>
    <property type="project" value="UniProtKB-UniRule"/>
</dbReference>
<organism evidence="4 5">
    <name type="scientific">Levilactobacillus bambusae</name>
    <dbReference type="NCBI Taxonomy" id="2024736"/>
    <lineage>
        <taxon>Bacteria</taxon>
        <taxon>Bacillati</taxon>
        <taxon>Bacillota</taxon>
        <taxon>Bacilli</taxon>
        <taxon>Lactobacillales</taxon>
        <taxon>Lactobacillaceae</taxon>
        <taxon>Levilactobacillus</taxon>
    </lineage>
</organism>
<keyword evidence="5" id="KW-1185">Reference proteome</keyword>
<dbReference type="Proteomes" id="UP000245080">
    <property type="component" value="Unassembled WGS sequence"/>
</dbReference>
<dbReference type="InterPro" id="IPR009057">
    <property type="entry name" value="Homeodomain-like_sf"/>
</dbReference>
<comment type="caution">
    <text evidence="4">The sequence shown here is derived from an EMBL/GenBank/DDBJ whole genome shotgun (WGS) entry which is preliminary data.</text>
</comment>
<dbReference type="InterPro" id="IPR001647">
    <property type="entry name" value="HTH_TetR"/>
</dbReference>
<gene>
    <name evidence="4" type="ORF">DCM90_09175</name>
</gene>
<name>A0A2V1MXT5_9LACO</name>
<evidence type="ECO:0000256" key="2">
    <source>
        <dbReference type="PROSITE-ProRule" id="PRU00335"/>
    </source>
</evidence>
<dbReference type="EMBL" id="QCXQ01000006">
    <property type="protein sequence ID" value="PWF99602.1"/>
    <property type="molecule type" value="Genomic_DNA"/>
</dbReference>
<accession>A0A2V1MXT5</accession>
<feature type="domain" description="HTH tetR-type" evidence="3">
    <location>
        <begin position="20"/>
        <end position="80"/>
    </location>
</feature>
<dbReference type="PANTHER" id="PTHR43479">
    <property type="entry name" value="ACREF/ENVCD OPERON REPRESSOR-RELATED"/>
    <property type="match status" value="1"/>
</dbReference>
<dbReference type="AlphaFoldDB" id="A0A2V1MXT5"/>
<evidence type="ECO:0000313" key="5">
    <source>
        <dbReference type="Proteomes" id="UP000245080"/>
    </source>
</evidence>
<feature type="DNA-binding region" description="H-T-H motif" evidence="2">
    <location>
        <begin position="43"/>
        <end position="62"/>
    </location>
</feature>
<dbReference type="OrthoDB" id="6430772at2"/>
<proteinExistence type="predicted"/>
<dbReference type="Pfam" id="PF00440">
    <property type="entry name" value="TetR_N"/>
    <property type="match status" value="1"/>
</dbReference>
<evidence type="ECO:0000256" key="1">
    <source>
        <dbReference type="ARBA" id="ARBA00023125"/>
    </source>
</evidence>
<sequence length="207" mass="23557">MTLTLNEWTFIIQPMRYKDENKIKALHQAVIDVTLNEGYQNLSVAKIAKQAGVSPATLYIYYKDKKAMLGQVYLNIKALIDAKLFANFDPKGDTEFQFKLLLMNYATALNAYPRESMVMGVFNEHPDIIPDDVFETGMNLAQPIQDFYEKGLLDHRLRAAAPEIVIAYTFEPITSVAQIRFKENQLLSKADIQVLIEMAWQACQGGR</sequence>
<dbReference type="SUPFAM" id="SSF46689">
    <property type="entry name" value="Homeodomain-like"/>
    <property type="match status" value="1"/>
</dbReference>
<evidence type="ECO:0000313" key="4">
    <source>
        <dbReference type="EMBL" id="PWF99602.1"/>
    </source>
</evidence>
<dbReference type="Gene3D" id="1.10.357.10">
    <property type="entry name" value="Tetracycline Repressor, domain 2"/>
    <property type="match status" value="1"/>
</dbReference>
<reference evidence="4 5" key="1">
    <citation type="journal article" date="2018" name="Int. J. Syst. Evol. Microbiol.">
        <title>Lactobacillus bambusae sp. nov., isolated from a traditional fermented Ma-bamboo shoots of Taiwan.</title>
        <authorList>
            <person name="Wang L.-T."/>
        </authorList>
    </citation>
    <scope>NUCLEOTIDE SEQUENCE [LARGE SCALE GENOMIC DNA]</scope>
    <source>
        <strain evidence="4 5">BS-W1</strain>
    </source>
</reference>
<protein>
    <recommendedName>
        <fullName evidence="3">HTH tetR-type domain-containing protein</fullName>
    </recommendedName>
</protein>
<dbReference type="PANTHER" id="PTHR43479:SF11">
    <property type="entry name" value="ACREF_ENVCD OPERON REPRESSOR-RELATED"/>
    <property type="match status" value="1"/>
</dbReference>
<evidence type="ECO:0000259" key="3">
    <source>
        <dbReference type="PROSITE" id="PS50977"/>
    </source>
</evidence>
<keyword evidence="1 2" id="KW-0238">DNA-binding</keyword>